<comment type="caution">
    <text evidence="1">The sequence shown here is derived from an EMBL/GenBank/DDBJ whole genome shotgun (WGS) entry which is preliminary data.</text>
</comment>
<dbReference type="AlphaFoldDB" id="A0A8S9FLW4"/>
<evidence type="ECO:0000313" key="1">
    <source>
        <dbReference type="EMBL" id="KAF2534069.1"/>
    </source>
</evidence>
<proteinExistence type="predicted"/>
<gene>
    <name evidence="1" type="ORF">F2Q70_00029104</name>
</gene>
<sequence length="216" mass="24507">MLVFPFYVCGRMWPLFLGNVWAYFGRFYCLSGLAVGGFETFTALRGFIYMIDHISASIDRLRGPWIDGKKPVELLPCTAAKVDKNTSKIYTTLDTMEERLDKRCDDIYFSFDNKISGLDSHAEWLQKEVKAIQRSALTTFKKGYRTSPMYLRRWMTNGQEMMRPQEVSLHLGPESGGFLSVFGGRSESRMRSLTSVTSESSPTSSFAAILAPKTLQ</sequence>
<dbReference type="EMBL" id="QGKY02002305">
    <property type="protein sequence ID" value="KAF2534069.1"/>
    <property type="molecule type" value="Genomic_DNA"/>
</dbReference>
<organism evidence="1">
    <name type="scientific">Brassica cretica</name>
    <name type="common">Mustard</name>
    <dbReference type="NCBI Taxonomy" id="69181"/>
    <lineage>
        <taxon>Eukaryota</taxon>
        <taxon>Viridiplantae</taxon>
        <taxon>Streptophyta</taxon>
        <taxon>Embryophyta</taxon>
        <taxon>Tracheophyta</taxon>
        <taxon>Spermatophyta</taxon>
        <taxon>Magnoliopsida</taxon>
        <taxon>eudicotyledons</taxon>
        <taxon>Gunneridae</taxon>
        <taxon>Pentapetalae</taxon>
        <taxon>rosids</taxon>
        <taxon>malvids</taxon>
        <taxon>Brassicales</taxon>
        <taxon>Brassicaceae</taxon>
        <taxon>Brassiceae</taxon>
        <taxon>Brassica</taxon>
    </lineage>
</organism>
<accession>A0A8S9FLW4</accession>
<protein>
    <submittedName>
        <fullName evidence="1">Uncharacterized protein</fullName>
    </submittedName>
</protein>
<name>A0A8S9FLW4_BRACR</name>
<reference evidence="1" key="1">
    <citation type="submission" date="2019-12" db="EMBL/GenBank/DDBJ databases">
        <title>Genome sequencing and annotation of Brassica cretica.</title>
        <authorList>
            <person name="Studholme D.J."/>
            <person name="Sarris P.F."/>
        </authorList>
    </citation>
    <scope>NUCLEOTIDE SEQUENCE</scope>
    <source>
        <strain evidence="1">PFS-102/07</strain>
        <tissue evidence="1">Leaf</tissue>
    </source>
</reference>